<dbReference type="SUPFAM" id="SSF52540">
    <property type="entry name" value="P-loop containing nucleoside triphosphate hydrolases"/>
    <property type="match status" value="1"/>
</dbReference>
<accession>A0ABS0JAQ7</accession>
<dbReference type="InterPro" id="IPR001867">
    <property type="entry name" value="OmpR/PhoB-type_DNA-bd"/>
</dbReference>
<evidence type="ECO:0000313" key="8">
    <source>
        <dbReference type="EMBL" id="MBG6064142.1"/>
    </source>
</evidence>
<dbReference type="EMBL" id="JADOTX010000001">
    <property type="protein sequence ID" value="MBG6064142.1"/>
    <property type="molecule type" value="Genomic_DNA"/>
</dbReference>
<dbReference type="PANTHER" id="PTHR35807">
    <property type="entry name" value="TRANSCRIPTIONAL REGULATOR REDD-RELATED"/>
    <property type="match status" value="1"/>
</dbReference>
<dbReference type="InterPro" id="IPR027417">
    <property type="entry name" value="P-loop_NTPase"/>
</dbReference>
<dbReference type="SUPFAM" id="SSF48452">
    <property type="entry name" value="TPR-like"/>
    <property type="match status" value="1"/>
</dbReference>
<dbReference type="PRINTS" id="PR00364">
    <property type="entry name" value="DISEASERSIST"/>
</dbReference>
<dbReference type="SMART" id="SM00382">
    <property type="entry name" value="AAA"/>
    <property type="match status" value="1"/>
</dbReference>
<dbReference type="GO" id="GO:0003677">
    <property type="term" value="F:DNA binding"/>
    <property type="evidence" value="ECO:0007669"/>
    <property type="project" value="UniProtKB-KW"/>
</dbReference>
<feature type="DNA-binding region" description="OmpR/PhoB-type" evidence="5">
    <location>
        <begin position="1"/>
        <end position="53"/>
    </location>
</feature>
<evidence type="ECO:0000259" key="7">
    <source>
        <dbReference type="PROSITE" id="PS51755"/>
    </source>
</evidence>
<evidence type="ECO:0000256" key="6">
    <source>
        <dbReference type="SAM" id="MobiDB-lite"/>
    </source>
</evidence>
<comment type="similarity">
    <text evidence="1">Belongs to the AfsR/DnrI/RedD regulatory family.</text>
</comment>
<comment type="caution">
    <text evidence="8">The sequence shown here is derived from an EMBL/GenBank/DDBJ whole genome shotgun (WGS) entry which is preliminary data.</text>
</comment>
<feature type="domain" description="OmpR/PhoB-type" evidence="7">
    <location>
        <begin position="1"/>
        <end position="53"/>
    </location>
</feature>
<dbReference type="InterPro" id="IPR011990">
    <property type="entry name" value="TPR-like_helical_dom_sf"/>
</dbReference>
<dbReference type="Gene3D" id="1.10.10.10">
    <property type="entry name" value="Winged helix-like DNA-binding domain superfamily/Winged helix DNA-binding domain"/>
    <property type="match status" value="1"/>
</dbReference>
<evidence type="ECO:0000256" key="5">
    <source>
        <dbReference type="PROSITE-ProRule" id="PRU01091"/>
    </source>
</evidence>
<dbReference type="Gene3D" id="1.25.40.10">
    <property type="entry name" value="Tetratricopeptide repeat domain"/>
    <property type="match status" value="1"/>
</dbReference>
<gene>
    <name evidence="8" type="ORF">IW248_000429</name>
</gene>
<keyword evidence="2" id="KW-0805">Transcription regulation</keyword>
<dbReference type="PROSITE" id="PS51755">
    <property type="entry name" value="OMPR_PHOB"/>
    <property type="match status" value="1"/>
</dbReference>
<dbReference type="InterPro" id="IPR051677">
    <property type="entry name" value="AfsR-DnrI-RedD_regulator"/>
</dbReference>
<feature type="region of interest" description="Disordered" evidence="6">
    <location>
        <begin position="208"/>
        <end position="234"/>
    </location>
</feature>
<dbReference type="InterPro" id="IPR003593">
    <property type="entry name" value="AAA+_ATPase"/>
</dbReference>
<protein>
    <submittedName>
        <fullName evidence="8">DNA-binding SARP family transcriptional activator/DNA polymerase III delta prime subunit</fullName>
    </submittedName>
</protein>
<dbReference type="Gene3D" id="3.40.50.300">
    <property type="entry name" value="P-loop containing nucleotide triphosphate hydrolases"/>
    <property type="match status" value="1"/>
</dbReference>
<organism evidence="8 9">
    <name type="scientific">Micromonospora ureilytica</name>
    <dbReference type="NCBI Taxonomy" id="709868"/>
    <lineage>
        <taxon>Bacteria</taxon>
        <taxon>Bacillati</taxon>
        <taxon>Actinomycetota</taxon>
        <taxon>Actinomycetes</taxon>
        <taxon>Micromonosporales</taxon>
        <taxon>Micromonosporaceae</taxon>
        <taxon>Micromonospora</taxon>
    </lineage>
</organism>
<evidence type="ECO:0000313" key="9">
    <source>
        <dbReference type="Proteomes" id="UP000614915"/>
    </source>
</evidence>
<name>A0ABS0JAQ7_9ACTN</name>
<evidence type="ECO:0000256" key="4">
    <source>
        <dbReference type="ARBA" id="ARBA00023163"/>
    </source>
</evidence>
<keyword evidence="4" id="KW-0804">Transcription</keyword>
<dbReference type="InterPro" id="IPR036388">
    <property type="entry name" value="WH-like_DNA-bd_sf"/>
</dbReference>
<reference evidence="8 9" key="1">
    <citation type="submission" date="2020-11" db="EMBL/GenBank/DDBJ databases">
        <title>Sequencing the genomes of 1000 actinobacteria strains.</title>
        <authorList>
            <person name="Klenk H.-P."/>
        </authorList>
    </citation>
    <scope>NUCLEOTIDE SEQUENCE [LARGE SCALE GENOMIC DNA]</scope>
    <source>
        <strain evidence="8 9">DSM 101692</strain>
    </source>
</reference>
<dbReference type="CDD" id="cd15831">
    <property type="entry name" value="BTAD"/>
    <property type="match status" value="1"/>
</dbReference>
<sequence length="593" mass="64538">MIDRIWGIDPPDKARTVLYSYVTRLRRILADAQSPGSPPARMLRRPTGYLLDIPPQWVDVHRVHRALARVNAVDRSDEGRIDLLRRAVRLWQDEPLAGLPGAWAAGVRQQLQQLMLGNLTEWADAELAVGQAAPVVARLAHAVAQHPLAEAASARLIRALYLNGQRAEALEQFTRCRRHMIEELGVEPGRELQELHRTILRGEPVVAGGAGSAGASHREELPPNARPGRKHHEQPGVATVVKPGCQLPADLPDYVGAETIIKRVLAQQQESAGRRPSVIILSGPSGVGKTALSVRLGHLLRGHYPDGQIFVQMGDWSDNPMEALGRALRALGVADVGQLTTVQDRLSQYRAVLSQQRILLVLDAAPNAQPVRWLAPGSPGSALIVSSRARLATVPGAHRVEVPMLTHEQSRLLLSRIAGVDRLAMDPLAVDALVTACAGLPLAVRIVGARLASYPHRPIRQLAERMRDERQRLDELQTEGLAVRAGMTAAYRALPDDAQSAFRLLGATTPPNAGPWHPLGVEQYASIPHSLLEQLVEIRLLDVAEQPASDAARFRIHELVRLYAHECARPGETGGYDREGGLGMHDGTTAFAA</sequence>
<evidence type="ECO:0000256" key="2">
    <source>
        <dbReference type="ARBA" id="ARBA00023015"/>
    </source>
</evidence>
<evidence type="ECO:0000256" key="1">
    <source>
        <dbReference type="ARBA" id="ARBA00005820"/>
    </source>
</evidence>
<dbReference type="Proteomes" id="UP000614915">
    <property type="component" value="Unassembled WGS sequence"/>
</dbReference>
<dbReference type="InterPro" id="IPR005158">
    <property type="entry name" value="BTAD"/>
</dbReference>
<dbReference type="PANTHER" id="PTHR35807:SF1">
    <property type="entry name" value="TRANSCRIPTIONAL REGULATOR REDD"/>
    <property type="match status" value="1"/>
</dbReference>
<keyword evidence="3 5" id="KW-0238">DNA-binding</keyword>
<evidence type="ECO:0000256" key="3">
    <source>
        <dbReference type="ARBA" id="ARBA00023125"/>
    </source>
</evidence>
<proteinExistence type="inferred from homology"/>
<dbReference type="SMART" id="SM01043">
    <property type="entry name" value="BTAD"/>
    <property type="match status" value="1"/>
</dbReference>
<dbReference type="Pfam" id="PF03704">
    <property type="entry name" value="BTAD"/>
    <property type="match status" value="1"/>
</dbReference>
<keyword evidence="9" id="KW-1185">Reference proteome</keyword>